<keyword evidence="2" id="KW-1185">Reference proteome</keyword>
<dbReference type="KEGG" id="vg:77930044"/>
<proteinExistence type="predicted"/>
<reference evidence="1 2" key="1">
    <citation type="submission" date="2021-07" db="EMBL/GenBank/DDBJ databases">
        <authorList>
            <person name="Camby A.M."/>
            <person name="Castiglione G.M."/>
            <person name="Guevara A.C."/>
            <person name="Gutsch C.M."/>
            <person name="Miller G.D."/>
            <person name="Parkhurst D.S."/>
            <person name="Selman M."/>
            <person name="Shakir M.S."/>
            <person name="Smith B.K."/>
            <person name="Leanard J.E."/>
            <person name="Collins D.P."/>
            <person name="Warner M.H."/>
            <person name="Garlena R.A."/>
            <person name="Russell D.A."/>
            <person name="Pope W.H."/>
            <person name="Jacobs-Sera D."/>
            <person name="Hatfull G.F."/>
        </authorList>
    </citation>
    <scope>NUCLEOTIDE SEQUENCE [LARGE SCALE GENOMIC DNA]</scope>
</reference>
<sequence length="135" mass="14491">MIVNAFALCGSAEITEINSMNASHAGITDIIIPGAVDGEDFAFGLHGFVLATRDAGDAPDNPILTLRLRDGEGFEFRHEVLLSGWRPAAHGMEVLESHFPLQFKATRLGEYLLTAHTEASGDLAVALYPITLRAS</sequence>
<protein>
    <submittedName>
        <fullName evidence="1">Uncharacterized protein</fullName>
    </submittedName>
</protein>
<evidence type="ECO:0000313" key="1">
    <source>
        <dbReference type="EMBL" id="UAJ16463.1"/>
    </source>
</evidence>
<dbReference type="EMBL" id="MZ681517">
    <property type="protein sequence ID" value="UAJ16463.1"/>
    <property type="molecule type" value="Genomic_DNA"/>
</dbReference>
<gene>
    <name evidence="1" type="primary">32</name>
    <name evidence="1" type="ORF">SEA_DOLORES_32</name>
</gene>
<dbReference type="RefSeq" id="YP_010654199.1">
    <property type="nucleotide sequence ID" value="NC_070808.1"/>
</dbReference>
<name>A0AAE8XAS3_9CAUD</name>
<accession>A0AAE8XAS3</accession>
<evidence type="ECO:0000313" key="2">
    <source>
        <dbReference type="Proteomes" id="UP000828687"/>
    </source>
</evidence>
<dbReference type="GeneID" id="77930044"/>
<organism evidence="1 2">
    <name type="scientific">Gordonia phage Dolores</name>
    <dbReference type="NCBI Taxonomy" id="2873534"/>
    <lineage>
        <taxon>Viruses</taxon>
        <taxon>Duplodnaviria</taxon>
        <taxon>Heunggongvirae</taxon>
        <taxon>Uroviricota</taxon>
        <taxon>Caudoviricetes</taxon>
        <taxon>Beenievirus</taxon>
        <taxon>Beenievirus dolores</taxon>
    </lineage>
</organism>
<dbReference type="Proteomes" id="UP000828687">
    <property type="component" value="Segment"/>
</dbReference>